<feature type="region of interest" description="Disordered" evidence="1">
    <location>
        <begin position="1"/>
        <end position="99"/>
    </location>
</feature>
<organism evidence="2 3">
    <name type="scientific">Angomonas deanei</name>
    <dbReference type="NCBI Taxonomy" id="59799"/>
    <lineage>
        <taxon>Eukaryota</taxon>
        <taxon>Discoba</taxon>
        <taxon>Euglenozoa</taxon>
        <taxon>Kinetoplastea</taxon>
        <taxon>Metakinetoplastina</taxon>
        <taxon>Trypanosomatida</taxon>
        <taxon>Trypanosomatidae</taxon>
        <taxon>Strigomonadinae</taxon>
        <taxon>Angomonas</taxon>
    </lineage>
</organism>
<evidence type="ECO:0000256" key="1">
    <source>
        <dbReference type="SAM" id="MobiDB-lite"/>
    </source>
</evidence>
<feature type="compositionally biased region" description="Polar residues" evidence="1">
    <location>
        <begin position="70"/>
        <end position="83"/>
    </location>
</feature>
<proteinExistence type="predicted"/>
<accession>A0A7G2CFX7</accession>
<dbReference type="EMBL" id="LR877156">
    <property type="protein sequence ID" value="CAD2218740.1"/>
    <property type="molecule type" value="Genomic_DNA"/>
</dbReference>
<sequence length="151" mass="16686">MSQTDSFTTNHSGHSRLAGPRRSTQDANNTHNTSRYYLCQTAYSDDDGNASSSSLEDVSPIKGLYEENTSHCQYSLDQSSSLPQRREVSYGGPTPMNPPLTLVPHLATNDNAPLRHQTSAGEPESVLIDSQISNRLNESWNDVAKQLYQMP</sequence>
<keyword evidence="3" id="KW-1185">Reference proteome</keyword>
<evidence type="ECO:0000313" key="2">
    <source>
        <dbReference type="EMBL" id="CAD2218740.1"/>
    </source>
</evidence>
<dbReference type="AlphaFoldDB" id="A0A7G2CFX7"/>
<dbReference type="Proteomes" id="UP000515908">
    <property type="component" value="Chromosome 12"/>
</dbReference>
<gene>
    <name evidence="2" type="ORF">ADEAN_000623100</name>
</gene>
<protein>
    <submittedName>
        <fullName evidence="2">Uncharacterized protein</fullName>
    </submittedName>
</protein>
<reference evidence="2 3" key="1">
    <citation type="submission" date="2020-08" db="EMBL/GenBank/DDBJ databases">
        <authorList>
            <person name="Newling K."/>
            <person name="Davey J."/>
            <person name="Forrester S."/>
        </authorList>
    </citation>
    <scope>NUCLEOTIDE SEQUENCE [LARGE SCALE GENOMIC DNA]</scope>
    <source>
        <strain evidence="3">Crithidia deanei Carvalho (ATCC PRA-265)</strain>
    </source>
</reference>
<dbReference type="VEuPathDB" id="TriTrypDB:ADEAN_000623100"/>
<name>A0A7G2CFX7_9TRYP</name>
<feature type="compositionally biased region" description="Polar residues" evidence="1">
    <location>
        <begin position="1"/>
        <end position="12"/>
    </location>
</feature>
<feature type="compositionally biased region" description="Polar residues" evidence="1">
    <location>
        <begin position="25"/>
        <end position="35"/>
    </location>
</feature>
<evidence type="ECO:0000313" key="3">
    <source>
        <dbReference type="Proteomes" id="UP000515908"/>
    </source>
</evidence>